<proteinExistence type="predicted"/>
<dbReference type="OrthoDB" id="591557at2759"/>
<dbReference type="InterPro" id="IPR001810">
    <property type="entry name" value="F-box_dom"/>
</dbReference>
<dbReference type="SUPFAM" id="SSF81383">
    <property type="entry name" value="F-box domain"/>
    <property type="match status" value="1"/>
</dbReference>
<dbReference type="PANTHER" id="PTHR31672">
    <property type="entry name" value="BNACNNG10540D PROTEIN"/>
    <property type="match status" value="1"/>
</dbReference>
<dbReference type="InterPro" id="IPR006527">
    <property type="entry name" value="F-box-assoc_dom_typ1"/>
</dbReference>
<evidence type="ECO:0000313" key="2">
    <source>
        <dbReference type="EMBL" id="PON41754.1"/>
    </source>
</evidence>
<dbReference type="NCBIfam" id="TIGR01640">
    <property type="entry name" value="F_box_assoc_1"/>
    <property type="match status" value="1"/>
</dbReference>
<dbReference type="Pfam" id="PF00646">
    <property type="entry name" value="F-box"/>
    <property type="match status" value="1"/>
</dbReference>
<dbReference type="PANTHER" id="PTHR31672:SF13">
    <property type="entry name" value="F-BOX PROTEIN CPR30-LIKE"/>
    <property type="match status" value="1"/>
</dbReference>
<dbReference type="InterPro" id="IPR036047">
    <property type="entry name" value="F-box-like_dom_sf"/>
</dbReference>
<sequence length="387" mass="44947">MTIESSSLEKAPKIPYYLSEDLVMSILLKLPVKSLGRFKCVCKSWYSLINCPTFITMHLNSKDRHNDYLAFIGYGGISSEKLSISFFSYHTNDIPPNLPNIQFDHNPNFVGFCNGLLCVVANEINFYVVNPTTKESKVLKEPNKPLGSPSYGFGFDSKANEYKLVRVTIEKTELLTLKSNCWRSILMNDHSTSVMKRVRNLDDLWCKAVTKNSFHWIGRTQDEKKEKFIVVAFDLFDEEFRDIKIPGDYQGFYDFPWHCHRCAVLQDCLSVSSVVHRSVSGYKIEVWLMKEYGIDGSWTKQYCFSMSTALYLSTLINLIEFHKQGHDHYWPLQKSNEELIFSSSSSKKEFFFKNIKMHPRFGAAFFDYRETLVPILIDRKDNDQIPF</sequence>
<dbReference type="Proteomes" id="UP000237105">
    <property type="component" value="Unassembled WGS sequence"/>
</dbReference>
<dbReference type="CDD" id="cd22157">
    <property type="entry name" value="F-box_AtFBW1-like"/>
    <property type="match status" value="1"/>
</dbReference>
<dbReference type="SMART" id="SM00256">
    <property type="entry name" value="FBOX"/>
    <property type="match status" value="1"/>
</dbReference>
<dbReference type="Pfam" id="PF07734">
    <property type="entry name" value="FBA_1"/>
    <property type="match status" value="1"/>
</dbReference>
<keyword evidence="3" id="KW-1185">Reference proteome</keyword>
<dbReference type="STRING" id="3476.A0A2P5AYW8"/>
<organism evidence="2 3">
    <name type="scientific">Parasponia andersonii</name>
    <name type="common">Sponia andersonii</name>
    <dbReference type="NCBI Taxonomy" id="3476"/>
    <lineage>
        <taxon>Eukaryota</taxon>
        <taxon>Viridiplantae</taxon>
        <taxon>Streptophyta</taxon>
        <taxon>Embryophyta</taxon>
        <taxon>Tracheophyta</taxon>
        <taxon>Spermatophyta</taxon>
        <taxon>Magnoliopsida</taxon>
        <taxon>eudicotyledons</taxon>
        <taxon>Gunneridae</taxon>
        <taxon>Pentapetalae</taxon>
        <taxon>rosids</taxon>
        <taxon>fabids</taxon>
        <taxon>Rosales</taxon>
        <taxon>Cannabaceae</taxon>
        <taxon>Parasponia</taxon>
    </lineage>
</organism>
<name>A0A2P5AYW8_PARAD</name>
<evidence type="ECO:0000313" key="3">
    <source>
        <dbReference type="Proteomes" id="UP000237105"/>
    </source>
</evidence>
<dbReference type="Gene3D" id="1.20.1280.50">
    <property type="match status" value="1"/>
</dbReference>
<reference evidence="3" key="1">
    <citation type="submission" date="2016-06" db="EMBL/GenBank/DDBJ databases">
        <title>Parallel loss of symbiosis genes in relatives of nitrogen-fixing non-legume Parasponia.</title>
        <authorList>
            <person name="Van Velzen R."/>
            <person name="Holmer R."/>
            <person name="Bu F."/>
            <person name="Rutten L."/>
            <person name="Van Zeijl A."/>
            <person name="Liu W."/>
            <person name="Santuari L."/>
            <person name="Cao Q."/>
            <person name="Sharma T."/>
            <person name="Shen D."/>
            <person name="Roswanjaya Y."/>
            <person name="Wardhani T."/>
            <person name="Kalhor M.S."/>
            <person name="Jansen J."/>
            <person name="Van den Hoogen J."/>
            <person name="Gungor B."/>
            <person name="Hartog M."/>
            <person name="Hontelez J."/>
            <person name="Verver J."/>
            <person name="Yang W.-C."/>
            <person name="Schijlen E."/>
            <person name="Repin R."/>
            <person name="Schilthuizen M."/>
            <person name="Schranz E."/>
            <person name="Heidstra R."/>
            <person name="Miyata K."/>
            <person name="Fedorova E."/>
            <person name="Kohlen W."/>
            <person name="Bisseling T."/>
            <person name="Smit S."/>
            <person name="Geurts R."/>
        </authorList>
    </citation>
    <scope>NUCLEOTIDE SEQUENCE [LARGE SCALE GENOMIC DNA]</scope>
    <source>
        <strain evidence="3">cv. WU1-14</strain>
    </source>
</reference>
<protein>
    <submittedName>
        <fullName evidence="2">F-box domain containing protein</fullName>
    </submittedName>
</protein>
<accession>A0A2P5AYW8</accession>
<dbReference type="EMBL" id="JXTB01000408">
    <property type="protein sequence ID" value="PON41754.1"/>
    <property type="molecule type" value="Genomic_DNA"/>
</dbReference>
<dbReference type="InterPro" id="IPR050796">
    <property type="entry name" value="SCF_F-box_component"/>
</dbReference>
<feature type="domain" description="F-box" evidence="1">
    <location>
        <begin position="18"/>
        <end position="57"/>
    </location>
</feature>
<comment type="caution">
    <text evidence="2">The sequence shown here is derived from an EMBL/GenBank/DDBJ whole genome shotgun (WGS) entry which is preliminary data.</text>
</comment>
<gene>
    <name evidence="2" type="ORF">PanWU01x14_287240</name>
</gene>
<dbReference type="AlphaFoldDB" id="A0A2P5AYW8"/>
<dbReference type="InterPro" id="IPR017451">
    <property type="entry name" value="F-box-assoc_interact_dom"/>
</dbReference>
<evidence type="ECO:0000259" key="1">
    <source>
        <dbReference type="SMART" id="SM00256"/>
    </source>
</evidence>